<reference evidence="1 2" key="1">
    <citation type="submission" date="2020-02" db="EMBL/GenBank/DDBJ databases">
        <authorList>
            <person name="Kim M.K."/>
        </authorList>
    </citation>
    <scope>NUCLEOTIDE SEQUENCE [LARGE SCALE GENOMIC DNA]</scope>
    <source>
        <strain evidence="1 2">17J57-3</strain>
    </source>
</reference>
<dbReference type="EMBL" id="JAAIVB010000079">
    <property type="protein sequence ID" value="NEX64446.1"/>
    <property type="molecule type" value="Genomic_DNA"/>
</dbReference>
<protein>
    <recommendedName>
        <fullName evidence="3">UDP-N-acetylmuramate--alanine ligase</fullName>
    </recommendedName>
</protein>
<dbReference type="AlphaFoldDB" id="A0A6B3SYH4"/>
<sequence length="201" mass="22670">MSNSNLEMLRAEIAAAAARLIAEDGADYGTAKRKAAKQILGNTRVRGEYMPDNEQIEEEVRQYNELFFGDTQPARLLHLRKVALRMMEELDRFSPWITGAVLNGTAGEHSDVHLQLFVDSAKDVEIFLLNKNVDFDVSETAHFSNRGEPVETLSFMWQNEGIHLALYEAGDVRGGRQQDGRLMRADADALRKLIMESETNE</sequence>
<accession>A0A6B3SYH4</accession>
<proteinExistence type="predicted"/>
<gene>
    <name evidence="1" type="ORF">G3574_25475</name>
</gene>
<keyword evidence="2" id="KW-1185">Reference proteome</keyword>
<dbReference type="Proteomes" id="UP000482155">
    <property type="component" value="Unassembled WGS sequence"/>
</dbReference>
<organism evidence="1 2">
    <name type="scientific">Noviherbaspirillum galbum</name>
    <dbReference type="NCBI Taxonomy" id="2709383"/>
    <lineage>
        <taxon>Bacteria</taxon>
        <taxon>Pseudomonadati</taxon>
        <taxon>Pseudomonadota</taxon>
        <taxon>Betaproteobacteria</taxon>
        <taxon>Burkholderiales</taxon>
        <taxon>Oxalobacteraceae</taxon>
        <taxon>Noviherbaspirillum</taxon>
    </lineage>
</organism>
<name>A0A6B3SYH4_9BURK</name>
<dbReference type="RefSeq" id="WP_163968373.1">
    <property type="nucleotide sequence ID" value="NZ_JAAIVB010000079.1"/>
</dbReference>
<evidence type="ECO:0000313" key="1">
    <source>
        <dbReference type="EMBL" id="NEX64446.1"/>
    </source>
</evidence>
<evidence type="ECO:0008006" key="3">
    <source>
        <dbReference type="Google" id="ProtNLM"/>
    </source>
</evidence>
<comment type="caution">
    <text evidence="1">The sequence shown here is derived from an EMBL/GenBank/DDBJ whole genome shotgun (WGS) entry which is preliminary data.</text>
</comment>
<evidence type="ECO:0000313" key="2">
    <source>
        <dbReference type="Proteomes" id="UP000482155"/>
    </source>
</evidence>